<accession>A0A0D0AVD6</accession>
<dbReference type="InParanoid" id="A0A0D0AVD6"/>
<name>A0A0D0AVD6_9AGAM</name>
<feature type="region of interest" description="Disordered" evidence="1">
    <location>
        <begin position="1"/>
        <end position="24"/>
    </location>
</feature>
<protein>
    <submittedName>
        <fullName evidence="2">Uncharacterized protein</fullName>
    </submittedName>
</protein>
<sequence>MTSDSAVEITSTKKPHHVSHSFRHRNLTPNTYDKLVLRTYENQSKAGTNNHPNALTSFPFVPKHLSVSYSQFTLLAIQSRNPYRFVLSFITAHM</sequence>
<gene>
    <name evidence="2" type="ORF">CY34DRAFT_397289</name>
</gene>
<dbReference type="Proteomes" id="UP000054485">
    <property type="component" value="Unassembled WGS sequence"/>
</dbReference>
<organism evidence="2 3">
    <name type="scientific">Suillus luteus UH-Slu-Lm8-n1</name>
    <dbReference type="NCBI Taxonomy" id="930992"/>
    <lineage>
        <taxon>Eukaryota</taxon>
        <taxon>Fungi</taxon>
        <taxon>Dikarya</taxon>
        <taxon>Basidiomycota</taxon>
        <taxon>Agaricomycotina</taxon>
        <taxon>Agaricomycetes</taxon>
        <taxon>Agaricomycetidae</taxon>
        <taxon>Boletales</taxon>
        <taxon>Suillineae</taxon>
        <taxon>Suillaceae</taxon>
        <taxon>Suillus</taxon>
    </lineage>
</organism>
<evidence type="ECO:0000313" key="3">
    <source>
        <dbReference type="Proteomes" id="UP000054485"/>
    </source>
</evidence>
<proteinExistence type="predicted"/>
<dbReference type="AlphaFoldDB" id="A0A0D0AVD6"/>
<reference evidence="2 3" key="1">
    <citation type="submission" date="2014-04" db="EMBL/GenBank/DDBJ databases">
        <authorList>
            <consortium name="DOE Joint Genome Institute"/>
            <person name="Kuo A."/>
            <person name="Ruytinx J."/>
            <person name="Rineau F."/>
            <person name="Colpaert J."/>
            <person name="Kohler A."/>
            <person name="Nagy L.G."/>
            <person name="Floudas D."/>
            <person name="Copeland A."/>
            <person name="Barry K.W."/>
            <person name="Cichocki N."/>
            <person name="Veneault-Fourrey C."/>
            <person name="LaButti K."/>
            <person name="Lindquist E.A."/>
            <person name="Lipzen A."/>
            <person name="Lundell T."/>
            <person name="Morin E."/>
            <person name="Murat C."/>
            <person name="Sun H."/>
            <person name="Tunlid A."/>
            <person name="Henrissat B."/>
            <person name="Grigoriev I.V."/>
            <person name="Hibbett D.S."/>
            <person name="Martin F."/>
            <person name="Nordberg H.P."/>
            <person name="Cantor M.N."/>
            <person name="Hua S.X."/>
        </authorList>
    </citation>
    <scope>NUCLEOTIDE SEQUENCE [LARGE SCALE GENOMIC DNA]</scope>
    <source>
        <strain evidence="2 3">UH-Slu-Lm8-n1</strain>
    </source>
</reference>
<feature type="compositionally biased region" description="Polar residues" evidence="1">
    <location>
        <begin position="1"/>
        <end position="12"/>
    </location>
</feature>
<dbReference type="EMBL" id="KN835398">
    <property type="protein sequence ID" value="KIK38352.1"/>
    <property type="molecule type" value="Genomic_DNA"/>
</dbReference>
<evidence type="ECO:0000313" key="2">
    <source>
        <dbReference type="EMBL" id="KIK38352.1"/>
    </source>
</evidence>
<dbReference type="HOGENOM" id="CLU_2387644_0_0_1"/>
<feature type="compositionally biased region" description="Basic residues" evidence="1">
    <location>
        <begin position="13"/>
        <end position="24"/>
    </location>
</feature>
<keyword evidence="3" id="KW-1185">Reference proteome</keyword>
<evidence type="ECO:0000256" key="1">
    <source>
        <dbReference type="SAM" id="MobiDB-lite"/>
    </source>
</evidence>
<reference evidence="3" key="2">
    <citation type="submission" date="2015-01" db="EMBL/GenBank/DDBJ databases">
        <title>Evolutionary Origins and Diversification of the Mycorrhizal Mutualists.</title>
        <authorList>
            <consortium name="DOE Joint Genome Institute"/>
            <consortium name="Mycorrhizal Genomics Consortium"/>
            <person name="Kohler A."/>
            <person name="Kuo A."/>
            <person name="Nagy L.G."/>
            <person name="Floudas D."/>
            <person name="Copeland A."/>
            <person name="Barry K.W."/>
            <person name="Cichocki N."/>
            <person name="Veneault-Fourrey C."/>
            <person name="LaButti K."/>
            <person name="Lindquist E.A."/>
            <person name="Lipzen A."/>
            <person name="Lundell T."/>
            <person name="Morin E."/>
            <person name="Murat C."/>
            <person name="Riley R."/>
            <person name="Ohm R."/>
            <person name="Sun H."/>
            <person name="Tunlid A."/>
            <person name="Henrissat B."/>
            <person name="Grigoriev I.V."/>
            <person name="Hibbett D.S."/>
            <person name="Martin F."/>
        </authorList>
    </citation>
    <scope>NUCLEOTIDE SEQUENCE [LARGE SCALE GENOMIC DNA]</scope>
    <source>
        <strain evidence="3">UH-Slu-Lm8-n1</strain>
    </source>
</reference>